<evidence type="ECO:0000313" key="6">
    <source>
        <dbReference type="EMBL" id="ORY44203.1"/>
    </source>
</evidence>
<dbReference type="Proteomes" id="UP000193642">
    <property type="component" value="Unassembled WGS sequence"/>
</dbReference>
<keyword evidence="7" id="KW-1185">Reference proteome</keyword>
<accession>A0A1Y2CAZ7</accession>
<name>A0A1Y2CAZ7_9FUNG</name>
<evidence type="ECO:0008006" key="8">
    <source>
        <dbReference type="Google" id="ProtNLM"/>
    </source>
</evidence>
<organism evidence="6 7">
    <name type="scientific">Rhizoclosmatium globosum</name>
    <dbReference type="NCBI Taxonomy" id="329046"/>
    <lineage>
        <taxon>Eukaryota</taxon>
        <taxon>Fungi</taxon>
        <taxon>Fungi incertae sedis</taxon>
        <taxon>Chytridiomycota</taxon>
        <taxon>Chytridiomycota incertae sedis</taxon>
        <taxon>Chytridiomycetes</taxon>
        <taxon>Chytridiales</taxon>
        <taxon>Chytriomycetaceae</taxon>
        <taxon>Rhizoclosmatium</taxon>
    </lineage>
</organism>
<dbReference type="EMBL" id="MCGO01000023">
    <property type="protein sequence ID" value="ORY44203.1"/>
    <property type="molecule type" value="Genomic_DNA"/>
</dbReference>
<feature type="domain" description="SH3" evidence="4">
    <location>
        <begin position="489"/>
        <end position="551"/>
    </location>
</feature>
<dbReference type="SMART" id="SM00326">
    <property type="entry name" value="SH3"/>
    <property type="match status" value="1"/>
</dbReference>
<comment type="caution">
    <text evidence="6">The sequence shown here is derived from an EMBL/GenBank/DDBJ whole genome shotgun (WGS) entry which is preliminary data.</text>
</comment>
<evidence type="ECO:0000256" key="1">
    <source>
        <dbReference type="ARBA" id="ARBA00022443"/>
    </source>
</evidence>
<dbReference type="InterPro" id="IPR036028">
    <property type="entry name" value="SH3-like_dom_sf"/>
</dbReference>
<dbReference type="Gene3D" id="1.20.1270.60">
    <property type="entry name" value="Arfaptin homology (AH) domain/BAR domain"/>
    <property type="match status" value="1"/>
</dbReference>
<dbReference type="AlphaFoldDB" id="A0A1Y2CAZ7"/>
<dbReference type="InterPro" id="IPR031160">
    <property type="entry name" value="F_BAR_dom"/>
</dbReference>
<dbReference type="InterPro" id="IPR027267">
    <property type="entry name" value="AH/BAR_dom_sf"/>
</dbReference>
<protein>
    <recommendedName>
        <fullName evidence="8">FCH-domain-containing protein</fullName>
    </recommendedName>
</protein>
<feature type="domain" description="F-BAR" evidence="5">
    <location>
        <begin position="6"/>
        <end position="270"/>
    </location>
</feature>
<evidence type="ECO:0000313" key="7">
    <source>
        <dbReference type="Proteomes" id="UP000193642"/>
    </source>
</evidence>
<dbReference type="SMART" id="SM00055">
    <property type="entry name" value="FCH"/>
    <property type="match status" value="1"/>
</dbReference>
<dbReference type="GO" id="GO:0030864">
    <property type="term" value="C:cortical actin cytoskeleton"/>
    <property type="evidence" value="ECO:0007669"/>
    <property type="project" value="UniProtKB-ARBA"/>
</dbReference>
<keyword evidence="3" id="KW-0175">Coiled coil</keyword>
<dbReference type="PROSITE" id="PS50002">
    <property type="entry name" value="SH3"/>
    <property type="match status" value="1"/>
</dbReference>
<sequence length="551" mass="60200">MTTAIPTFGHQLWDQWKELETYTSEGTELMMSINEFMKRRAEIEAEYAHSLQKLVKPCKDEITKKMGRGGVAVKTVVESSMGKAWQQMLVEADSVATVHFGISDKINTELRKTLKYQSKENDAKFKEKFDKIRKGTAELQTQVNAMEKPRKNMETAKAYLAKVSANKNTAQKDLDTAKADADKKALAASDAMEAYQKIIVETNAKKQTHFLEFLPQVLTDIQTDDENFRIRATRTALQKYYEFYSSLIPMYIEGLEEMSTVFGNVNADSDTQFAIACLRIDDEYPPADFGFEERASARDANFKKPGSLKVAAALGGAAAVVGGVASAAHSRSGTESLLDVVCRSLAVTRIKSFDKEITDATAKLSAVESLLAVVSAKSSADPKQLNELTFQKQSLATRIDNLGLRKHRLQVYVAGIDKAKEPELPESLRGKSIQAGDVLPSPVSYSAGPTTIVPIVTTASLTSPTANKMDVTSPTGEAATVSAPAPAVPQKKNGKMLYDFQAAPNSQEISANTGDDIQLVDAQDDGWSKVRVCSNGVWKEGLVPESYIGFS</sequence>
<gene>
    <name evidence="6" type="ORF">BCR33DRAFT_717271</name>
</gene>
<evidence type="ECO:0000256" key="2">
    <source>
        <dbReference type="PROSITE-ProRule" id="PRU00192"/>
    </source>
</evidence>
<dbReference type="Gene3D" id="2.30.30.40">
    <property type="entry name" value="SH3 Domains"/>
    <property type="match status" value="1"/>
</dbReference>
<dbReference type="GO" id="GO:0030036">
    <property type="term" value="P:actin cytoskeleton organization"/>
    <property type="evidence" value="ECO:0007669"/>
    <property type="project" value="UniProtKB-ARBA"/>
</dbReference>
<dbReference type="InterPro" id="IPR001452">
    <property type="entry name" value="SH3_domain"/>
</dbReference>
<dbReference type="PROSITE" id="PS51741">
    <property type="entry name" value="F_BAR"/>
    <property type="match status" value="1"/>
</dbReference>
<dbReference type="OrthoDB" id="8783038at2759"/>
<proteinExistence type="predicted"/>
<evidence type="ECO:0000256" key="3">
    <source>
        <dbReference type="PROSITE-ProRule" id="PRU01077"/>
    </source>
</evidence>
<dbReference type="PANTHER" id="PTHR15735:SF12">
    <property type="entry name" value="CDC42-INTERACTING PROTEIN 4, ISOFORM B"/>
    <property type="match status" value="1"/>
</dbReference>
<dbReference type="STRING" id="329046.A0A1Y2CAZ7"/>
<reference evidence="6 7" key="1">
    <citation type="submission" date="2016-07" db="EMBL/GenBank/DDBJ databases">
        <title>Pervasive Adenine N6-methylation of Active Genes in Fungi.</title>
        <authorList>
            <consortium name="DOE Joint Genome Institute"/>
            <person name="Mondo S.J."/>
            <person name="Dannebaum R.O."/>
            <person name="Kuo R.C."/>
            <person name="Labutti K."/>
            <person name="Haridas S."/>
            <person name="Kuo A."/>
            <person name="Salamov A."/>
            <person name="Ahrendt S.R."/>
            <person name="Lipzen A."/>
            <person name="Sullivan W."/>
            <person name="Andreopoulos W.B."/>
            <person name="Clum A."/>
            <person name="Lindquist E."/>
            <person name="Daum C."/>
            <person name="Ramamoorthy G.K."/>
            <person name="Gryganskyi A."/>
            <person name="Culley D."/>
            <person name="Magnuson J.K."/>
            <person name="James T.Y."/>
            <person name="O'Malley M.A."/>
            <person name="Stajich J.E."/>
            <person name="Spatafora J.W."/>
            <person name="Visel A."/>
            <person name="Grigoriev I.V."/>
        </authorList>
    </citation>
    <scope>NUCLEOTIDE SEQUENCE [LARGE SCALE GENOMIC DNA]</scope>
    <source>
        <strain evidence="6 7">JEL800</strain>
    </source>
</reference>
<dbReference type="Pfam" id="PF00018">
    <property type="entry name" value="SH3_1"/>
    <property type="match status" value="1"/>
</dbReference>
<evidence type="ECO:0000259" key="4">
    <source>
        <dbReference type="PROSITE" id="PS50002"/>
    </source>
</evidence>
<dbReference type="SUPFAM" id="SSF103657">
    <property type="entry name" value="BAR/IMD domain-like"/>
    <property type="match status" value="1"/>
</dbReference>
<evidence type="ECO:0000259" key="5">
    <source>
        <dbReference type="PROSITE" id="PS51741"/>
    </source>
</evidence>
<keyword evidence="1 2" id="KW-0728">SH3 domain</keyword>
<dbReference type="PANTHER" id="PTHR15735">
    <property type="entry name" value="FCH AND DOUBLE SH3 DOMAINS PROTEIN"/>
    <property type="match status" value="1"/>
</dbReference>
<dbReference type="InterPro" id="IPR001060">
    <property type="entry name" value="FCH_dom"/>
</dbReference>
<dbReference type="SUPFAM" id="SSF50044">
    <property type="entry name" value="SH3-domain"/>
    <property type="match status" value="1"/>
</dbReference>
<dbReference type="Pfam" id="PF00611">
    <property type="entry name" value="FCH"/>
    <property type="match status" value="1"/>
</dbReference>